<dbReference type="Proteomes" id="UP001208570">
    <property type="component" value="Unassembled WGS sequence"/>
</dbReference>
<dbReference type="InterPro" id="IPR033132">
    <property type="entry name" value="GH_1_N_CS"/>
</dbReference>
<dbReference type="EMBL" id="JAODUP010002105">
    <property type="protein sequence ID" value="KAK2139029.1"/>
    <property type="molecule type" value="Genomic_DNA"/>
</dbReference>
<dbReference type="GO" id="GO:0005829">
    <property type="term" value="C:cytosol"/>
    <property type="evidence" value="ECO:0007669"/>
    <property type="project" value="TreeGrafter"/>
</dbReference>
<evidence type="ECO:0000256" key="4">
    <source>
        <dbReference type="RuleBase" id="RU003690"/>
    </source>
</evidence>
<dbReference type="PANTHER" id="PTHR10353">
    <property type="entry name" value="GLYCOSYL HYDROLASE"/>
    <property type="match status" value="1"/>
</dbReference>
<name>A0AAD9MQB1_9ANNE</name>
<protein>
    <recommendedName>
        <fullName evidence="7">Beta-glucosidase</fullName>
    </recommendedName>
</protein>
<sequence length="314" mass="35801">MVHSNTDNNNQEENIPIKELKTIFPDAFLWGISTSSYQVEGAVNADKRGRSIWDTFSHTPGKTANGATGDTTCDQYHRYEEDIALMRTLGVKVYNFSIAWPRIYPEGKGQINIKGIDYYRRLIEALQRNKIQPVITLYHWDLPQSLQDLGGWELRDTAKYFSDYAQSCYQHLAQYIPLWCTLNEPWCDAFLGHLYGIHAPGKQNRQSAYSSTHHLLYAHGLAVQAFRDGAYPGKIGIKLNLETPKPASNSLEDRQAADRGADEPSRLFLNPLFAKAYPGRLLKAYPQITIPLKKNDEKISTKPPWDGILPHWDY</sequence>
<comment type="similarity">
    <text evidence="1 4">Belongs to the glycosyl hydrolase 1 family.</text>
</comment>
<dbReference type="PROSITE" id="PS00653">
    <property type="entry name" value="GLYCOSYL_HYDROL_F1_2"/>
    <property type="match status" value="1"/>
</dbReference>
<evidence type="ECO:0000256" key="3">
    <source>
        <dbReference type="ARBA" id="ARBA00023295"/>
    </source>
</evidence>
<gene>
    <name evidence="5" type="ORF">LSH36_2111g00003</name>
</gene>
<dbReference type="InterPro" id="IPR017853">
    <property type="entry name" value="GH"/>
</dbReference>
<dbReference type="GO" id="GO:0016052">
    <property type="term" value="P:carbohydrate catabolic process"/>
    <property type="evidence" value="ECO:0007669"/>
    <property type="project" value="TreeGrafter"/>
</dbReference>
<keyword evidence="3" id="KW-0326">Glycosidase</keyword>
<dbReference type="InterPro" id="IPR001360">
    <property type="entry name" value="Glyco_hydro_1"/>
</dbReference>
<dbReference type="PANTHER" id="PTHR10353:SF36">
    <property type="entry name" value="LP05116P"/>
    <property type="match status" value="1"/>
</dbReference>
<proteinExistence type="inferred from homology"/>
<keyword evidence="6" id="KW-1185">Reference proteome</keyword>
<evidence type="ECO:0008006" key="7">
    <source>
        <dbReference type="Google" id="ProtNLM"/>
    </source>
</evidence>
<accession>A0AAD9MQB1</accession>
<dbReference type="AlphaFoldDB" id="A0AAD9MQB1"/>
<evidence type="ECO:0000313" key="6">
    <source>
        <dbReference type="Proteomes" id="UP001208570"/>
    </source>
</evidence>
<dbReference type="Gene3D" id="3.20.20.80">
    <property type="entry name" value="Glycosidases"/>
    <property type="match status" value="1"/>
</dbReference>
<dbReference type="Pfam" id="PF00232">
    <property type="entry name" value="Glyco_hydro_1"/>
    <property type="match status" value="1"/>
</dbReference>
<reference evidence="5" key="1">
    <citation type="journal article" date="2023" name="Mol. Biol. Evol.">
        <title>Third-Generation Sequencing Reveals the Adaptive Role of the Epigenome in Three Deep-Sea Polychaetes.</title>
        <authorList>
            <person name="Perez M."/>
            <person name="Aroh O."/>
            <person name="Sun Y."/>
            <person name="Lan Y."/>
            <person name="Juniper S.K."/>
            <person name="Young C.R."/>
            <person name="Angers B."/>
            <person name="Qian P.Y."/>
        </authorList>
    </citation>
    <scope>NUCLEOTIDE SEQUENCE</scope>
    <source>
        <strain evidence="5">P08H-3</strain>
    </source>
</reference>
<organism evidence="5 6">
    <name type="scientific">Paralvinella palmiformis</name>
    <dbReference type="NCBI Taxonomy" id="53620"/>
    <lineage>
        <taxon>Eukaryota</taxon>
        <taxon>Metazoa</taxon>
        <taxon>Spiralia</taxon>
        <taxon>Lophotrochozoa</taxon>
        <taxon>Annelida</taxon>
        <taxon>Polychaeta</taxon>
        <taxon>Sedentaria</taxon>
        <taxon>Canalipalpata</taxon>
        <taxon>Terebellida</taxon>
        <taxon>Terebelliformia</taxon>
        <taxon>Alvinellidae</taxon>
        <taxon>Paralvinella</taxon>
    </lineage>
</organism>
<keyword evidence="2" id="KW-0378">Hydrolase</keyword>
<dbReference type="GO" id="GO:0008422">
    <property type="term" value="F:beta-glucosidase activity"/>
    <property type="evidence" value="ECO:0007669"/>
    <property type="project" value="TreeGrafter"/>
</dbReference>
<evidence type="ECO:0000256" key="2">
    <source>
        <dbReference type="ARBA" id="ARBA00022801"/>
    </source>
</evidence>
<comment type="caution">
    <text evidence="5">The sequence shown here is derived from an EMBL/GenBank/DDBJ whole genome shotgun (WGS) entry which is preliminary data.</text>
</comment>
<evidence type="ECO:0000256" key="1">
    <source>
        <dbReference type="ARBA" id="ARBA00010838"/>
    </source>
</evidence>
<evidence type="ECO:0000313" key="5">
    <source>
        <dbReference type="EMBL" id="KAK2139029.1"/>
    </source>
</evidence>
<dbReference type="SUPFAM" id="SSF51445">
    <property type="entry name" value="(Trans)glycosidases"/>
    <property type="match status" value="1"/>
</dbReference>